<evidence type="ECO:0000313" key="4">
    <source>
        <dbReference type="Proteomes" id="UP000322667"/>
    </source>
</evidence>
<proteinExistence type="inferred from homology"/>
<gene>
    <name evidence="3" type="ORF">ES332_D05G154400v1</name>
</gene>
<comment type="similarity">
    <text evidence="1">Belongs to the 'GDSL' lipolytic enzyme family.</text>
</comment>
<dbReference type="Gene3D" id="3.40.50.1110">
    <property type="entry name" value="SGNH hydrolase"/>
    <property type="match status" value="1"/>
</dbReference>
<dbReference type="Proteomes" id="UP000322667">
    <property type="component" value="Chromosome D05"/>
</dbReference>
<evidence type="ECO:0000313" key="3">
    <source>
        <dbReference type="EMBL" id="TYH71001.1"/>
    </source>
</evidence>
<dbReference type="Pfam" id="PF00657">
    <property type="entry name" value="Lipase_GDSL"/>
    <property type="match status" value="1"/>
</dbReference>
<dbReference type="PANTHER" id="PTHR45966:SF1">
    <property type="entry name" value="GDSL ESTERASE_LIPASE 1-RELATED"/>
    <property type="match status" value="1"/>
</dbReference>
<dbReference type="GO" id="GO:0016298">
    <property type="term" value="F:lipase activity"/>
    <property type="evidence" value="ECO:0007669"/>
    <property type="project" value="TreeGrafter"/>
</dbReference>
<evidence type="ECO:0000256" key="1">
    <source>
        <dbReference type="ARBA" id="ARBA00008668"/>
    </source>
</evidence>
<reference evidence="3 4" key="1">
    <citation type="submission" date="2019-07" db="EMBL/GenBank/DDBJ databases">
        <title>WGS assembly of Gossypium tomentosum.</title>
        <authorList>
            <person name="Chen Z.J."/>
            <person name="Sreedasyam A."/>
            <person name="Ando A."/>
            <person name="Song Q."/>
            <person name="De L."/>
            <person name="Hulse-Kemp A."/>
            <person name="Ding M."/>
            <person name="Ye W."/>
            <person name="Kirkbride R."/>
            <person name="Jenkins J."/>
            <person name="Plott C."/>
            <person name="Lovell J."/>
            <person name="Lin Y.-M."/>
            <person name="Vaughn R."/>
            <person name="Liu B."/>
            <person name="Li W."/>
            <person name="Simpson S."/>
            <person name="Scheffler B."/>
            <person name="Saski C."/>
            <person name="Grover C."/>
            <person name="Hu G."/>
            <person name="Conover J."/>
            <person name="Carlson J."/>
            <person name="Shu S."/>
            <person name="Boston L."/>
            <person name="Williams M."/>
            <person name="Peterson D."/>
            <person name="Mcgee K."/>
            <person name="Jones D."/>
            <person name="Wendel J."/>
            <person name="Stelly D."/>
            <person name="Grimwood J."/>
            <person name="Schmutz J."/>
        </authorList>
    </citation>
    <scope>NUCLEOTIDE SEQUENCE [LARGE SCALE GENOMIC DNA]</scope>
    <source>
        <strain evidence="3">7179.01</strain>
    </source>
</reference>
<keyword evidence="4" id="KW-1185">Reference proteome</keyword>
<sequence length="141" mass="15772">MKALAPGNTTGSCFEQVNEIAKLHDAALPKALEELETKLVEVKYSMHYLNISYAERRNNPEKYGFKEANIACCGSGPYRGMFSCGGRRGVTKYELCSDPNDYLFFDSDHLTEKACKQIAQLMWSGTPNITGPYNLKALFEV</sequence>
<dbReference type="PANTHER" id="PTHR45966">
    <property type="entry name" value="GDSL-LIKE LIPASE/ACYLHYDROLASE"/>
    <property type="match status" value="1"/>
</dbReference>
<organism evidence="3 4">
    <name type="scientific">Gossypium tomentosum</name>
    <name type="common">Hawaiian cotton</name>
    <name type="synonym">Gossypium sandvicense</name>
    <dbReference type="NCBI Taxonomy" id="34277"/>
    <lineage>
        <taxon>Eukaryota</taxon>
        <taxon>Viridiplantae</taxon>
        <taxon>Streptophyta</taxon>
        <taxon>Embryophyta</taxon>
        <taxon>Tracheophyta</taxon>
        <taxon>Spermatophyta</taxon>
        <taxon>Magnoliopsida</taxon>
        <taxon>eudicotyledons</taxon>
        <taxon>Gunneridae</taxon>
        <taxon>Pentapetalae</taxon>
        <taxon>rosids</taxon>
        <taxon>malvids</taxon>
        <taxon>Malvales</taxon>
        <taxon>Malvaceae</taxon>
        <taxon>Malvoideae</taxon>
        <taxon>Gossypium</taxon>
    </lineage>
</organism>
<dbReference type="EMBL" id="CM017627">
    <property type="protein sequence ID" value="TYH71001.1"/>
    <property type="molecule type" value="Genomic_DNA"/>
</dbReference>
<name>A0A5D2KV05_GOSTO</name>
<evidence type="ECO:0008006" key="5">
    <source>
        <dbReference type="Google" id="ProtNLM"/>
    </source>
</evidence>
<dbReference type="AlphaFoldDB" id="A0A5D2KV05"/>
<keyword evidence="2" id="KW-0732">Signal</keyword>
<dbReference type="InterPro" id="IPR044552">
    <property type="entry name" value="GLIP1-5/GLL25"/>
</dbReference>
<evidence type="ECO:0000256" key="2">
    <source>
        <dbReference type="ARBA" id="ARBA00022729"/>
    </source>
</evidence>
<protein>
    <recommendedName>
        <fullName evidence="5">SGNH hydrolase-type esterase domain-containing protein</fullName>
    </recommendedName>
</protein>
<dbReference type="InterPro" id="IPR036514">
    <property type="entry name" value="SGNH_hydro_sf"/>
</dbReference>
<dbReference type="InterPro" id="IPR001087">
    <property type="entry name" value="GDSL"/>
</dbReference>
<accession>A0A5D2KV05</accession>